<dbReference type="AlphaFoldDB" id="A0A914I2B0"/>
<name>A0A914I2B0_GLORO</name>
<evidence type="ECO:0000313" key="3">
    <source>
        <dbReference type="WBParaSite" id="Gr19_v10_g10971.t1"/>
    </source>
</evidence>
<reference evidence="3 4" key="1">
    <citation type="submission" date="2022-11" db="UniProtKB">
        <authorList>
            <consortium name="WormBaseParasite"/>
        </authorList>
    </citation>
    <scope>IDENTIFICATION</scope>
</reference>
<accession>A0A914I2B0</accession>
<feature type="region of interest" description="Disordered" evidence="1">
    <location>
        <begin position="24"/>
        <end position="48"/>
    </location>
</feature>
<feature type="region of interest" description="Disordered" evidence="1">
    <location>
        <begin position="67"/>
        <end position="91"/>
    </location>
</feature>
<dbReference type="Proteomes" id="UP000887572">
    <property type="component" value="Unplaced"/>
</dbReference>
<proteinExistence type="predicted"/>
<evidence type="ECO:0000256" key="1">
    <source>
        <dbReference type="SAM" id="MobiDB-lite"/>
    </source>
</evidence>
<organism evidence="2 4">
    <name type="scientific">Globodera rostochiensis</name>
    <name type="common">Golden nematode worm</name>
    <name type="synonym">Heterodera rostochiensis</name>
    <dbReference type="NCBI Taxonomy" id="31243"/>
    <lineage>
        <taxon>Eukaryota</taxon>
        <taxon>Metazoa</taxon>
        <taxon>Ecdysozoa</taxon>
        <taxon>Nematoda</taxon>
        <taxon>Chromadorea</taxon>
        <taxon>Rhabditida</taxon>
        <taxon>Tylenchina</taxon>
        <taxon>Tylenchomorpha</taxon>
        <taxon>Tylenchoidea</taxon>
        <taxon>Heteroderidae</taxon>
        <taxon>Heteroderinae</taxon>
        <taxon>Globodera</taxon>
    </lineage>
</organism>
<feature type="compositionally biased region" description="Polar residues" evidence="1">
    <location>
        <begin position="78"/>
        <end position="91"/>
    </location>
</feature>
<sequence>MMEILLRWSGLIRAHGKVFTGRHLPQINRNRRDGPAHPTFPAPHQNHPTLIRATPAHRRITVARCRLSKPPQCRARYSQHSQISRPINQPH</sequence>
<keyword evidence="2" id="KW-1185">Reference proteome</keyword>
<protein>
    <submittedName>
        <fullName evidence="3 4">Uncharacterized protein</fullName>
    </submittedName>
</protein>
<dbReference type="WBParaSite" id="Gr19_v10_g6847.t1">
    <property type="protein sequence ID" value="Gr19_v10_g6847.t1"/>
    <property type="gene ID" value="Gr19_v10_g6847"/>
</dbReference>
<dbReference type="WBParaSite" id="Gr19_v10_g10971.t1">
    <property type="protein sequence ID" value="Gr19_v10_g10971.t1"/>
    <property type="gene ID" value="Gr19_v10_g10971"/>
</dbReference>
<evidence type="ECO:0000313" key="2">
    <source>
        <dbReference type="Proteomes" id="UP000887572"/>
    </source>
</evidence>
<evidence type="ECO:0000313" key="4">
    <source>
        <dbReference type="WBParaSite" id="Gr19_v10_g6847.t1"/>
    </source>
</evidence>